<accession>A0ABT5TST8</accession>
<dbReference type="Proteomes" id="UP001165561">
    <property type="component" value="Unassembled WGS sequence"/>
</dbReference>
<feature type="compositionally biased region" description="Low complexity" evidence="1">
    <location>
        <begin position="56"/>
        <end position="68"/>
    </location>
</feature>
<keyword evidence="3" id="KW-1185">Reference proteome</keyword>
<keyword evidence="2" id="KW-0067">ATP-binding</keyword>
<keyword evidence="2" id="KW-0547">Nucleotide-binding</keyword>
<proteinExistence type="predicted"/>
<feature type="non-terminal residue" evidence="2">
    <location>
        <position position="157"/>
    </location>
</feature>
<protein>
    <submittedName>
        <fullName evidence="2">ABC transporter ATP-binding protein</fullName>
    </submittedName>
</protein>
<evidence type="ECO:0000256" key="1">
    <source>
        <dbReference type="SAM" id="MobiDB-lite"/>
    </source>
</evidence>
<gene>
    <name evidence="2" type="ORF">PU560_00890</name>
</gene>
<comment type="caution">
    <text evidence="2">The sequence shown here is derived from an EMBL/GenBank/DDBJ whole genome shotgun (WGS) entry which is preliminary data.</text>
</comment>
<sequence length="157" mass="16763">FYGYTAFLAQPLRAATQFLQFLTRARVAARKVTRVLSVQPAAGTLAESERADAPAHARSTTPTTPSPAQLRDEASGVVVRPGTLTALVAERPEEAAALARRLGRLDDAHADGVRLDGVPVLTLPVAEVRRRVVVSDATPELFTGPLRTELDVRGDAD</sequence>
<feature type="non-terminal residue" evidence="2">
    <location>
        <position position="1"/>
    </location>
</feature>
<evidence type="ECO:0000313" key="3">
    <source>
        <dbReference type="Proteomes" id="UP001165561"/>
    </source>
</evidence>
<dbReference type="EMBL" id="JARACI010000189">
    <property type="protein sequence ID" value="MDD9205017.1"/>
    <property type="molecule type" value="Genomic_DNA"/>
</dbReference>
<evidence type="ECO:0000313" key="2">
    <source>
        <dbReference type="EMBL" id="MDD9205017.1"/>
    </source>
</evidence>
<name>A0ABT5TST8_9MICO</name>
<reference evidence="2" key="1">
    <citation type="submission" date="2023-02" db="EMBL/GenBank/DDBJ databases">
        <title>Georgenia sp.10Sc9-8, isolated from a soil sample collected from the Taklamakan desert.</title>
        <authorList>
            <person name="Liu S."/>
        </authorList>
    </citation>
    <scope>NUCLEOTIDE SEQUENCE</scope>
    <source>
        <strain evidence="2">10Sc9-8</strain>
    </source>
</reference>
<dbReference type="GO" id="GO:0005524">
    <property type="term" value="F:ATP binding"/>
    <property type="evidence" value="ECO:0007669"/>
    <property type="project" value="UniProtKB-KW"/>
</dbReference>
<feature type="region of interest" description="Disordered" evidence="1">
    <location>
        <begin position="45"/>
        <end position="75"/>
    </location>
</feature>
<organism evidence="2 3">
    <name type="scientific">Georgenia halotolerans</name>
    <dbReference type="NCBI Taxonomy" id="3028317"/>
    <lineage>
        <taxon>Bacteria</taxon>
        <taxon>Bacillati</taxon>
        <taxon>Actinomycetota</taxon>
        <taxon>Actinomycetes</taxon>
        <taxon>Micrococcales</taxon>
        <taxon>Bogoriellaceae</taxon>
        <taxon>Georgenia</taxon>
    </lineage>
</organism>